<dbReference type="PANTHER" id="PTHR47305:SF3">
    <property type="entry name" value="BEN DOMAIN-CONTAINING PROTEIN 2"/>
    <property type="match status" value="1"/>
</dbReference>
<sequence>MEAEQYWITQEPVGMDYIVVTVESDSDDNSNHGHSEVMLLQESASEALSDGHTMGTSSDESAVIQADFQDYDHQQQFQLASGEGTSQDDQAVPQVNLETLKRPNINFVDVPQTKRGRQSTELEDKMALLQLIERLNGQVNQLFGMVSKIHQFWEKSQVQKCGHCCRLLQDEIMEIDEPDRTTETSFQSVSCYEQQQEQQEQQLVLSQDLFLPRIISTSSLTSEGSGTDVPIVSDILDEAESSNIVISDAQPTMAAPATFLLPQDPSFANNHNFIKYSAVVENEDTALLDPDFPCLLVPPSYEMPENEETNIPDDTVLVNVPNFEEDEEQSTNLLNVFINEDDMTAVAEASQANNMEPMDFPVVNENDQDSFSADTLSSQSDFERVILIEMPGQTDVNGQTLYYPALHFNGPDSEMAPASAALHSGVQGIAEASLDYNPEGMNFPPVIENDIDTLPSDSDTEDTIVIEISEDAEISGQVIDYPGVLGHFSESDSENVSNSESTNFRFEEVVLGMPGEIQVDGQTVYYPTFLGHKAVTYSETASASSDIGFGGQGMFLPLAAASANSPDSQYCMRHMVLASVKYESCGLPLKPAGGMGKGSGQFVPLKCGVPSCEGEGMVQVKLYIEKVILIKMPETVKVNDQIVAYPGILGRIITSDSETASASESANVGVEKVILEEILFDPKTMDQDNSDIMDNPPEIGNDSDYDNDEEDNESPFFSIPLFFDDQELIPVRVNCPVSMENDTGQDNIPEFPLITGFAYLGDPRRNIRVHNTHLETVEKMTKLSLAACYLVYVVFSEESLINSSASINGLGYPDLDPNRMAAIRGHLGHSSRRVHVPCSVMTIAKTKRSPELSARYLSHYLFTEELSRNTIFDNMQFDVCNLDDNTIAAIRGLLHAFPNQPRI</sequence>
<name>A0A1S3GH62_DIPOR</name>
<evidence type="ECO:0000313" key="6">
    <source>
        <dbReference type="RefSeq" id="XP_012887564.1"/>
    </source>
</evidence>
<organism evidence="5 6">
    <name type="scientific">Dipodomys ordii</name>
    <name type="common">Ord's kangaroo rat</name>
    <dbReference type="NCBI Taxonomy" id="10020"/>
    <lineage>
        <taxon>Eukaryota</taxon>
        <taxon>Metazoa</taxon>
        <taxon>Chordata</taxon>
        <taxon>Craniata</taxon>
        <taxon>Vertebrata</taxon>
        <taxon>Euteleostomi</taxon>
        <taxon>Mammalia</taxon>
        <taxon>Eutheria</taxon>
        <taxon>Euarchontoglires</taxon>
        <taxon>Glires</taxon>
        <taxon>Rodentia</taxon>
        <taxon>Castorimorpha</taxon>
        <taxon>Heteromyidae</taxon>
        <taxon>Dipodomyinae</taxon>
        <taxon>Dipodomys</taxon>
    </lineage>
</organism>
<dbReference type="InParanoid" id="A0A1S3GH62"/>
<keyword evidence="5" id="KW-1185">Reference proteome</keyword>
<dbReference type="OrthoDB" id="8958408at2759"/>
<accession>A0A1S3GH62</accession>
<reference evidence="6" key="1">
    <citation type="submission" date="2025-08" db="UniProtKB">
        <authorList>
            <consortium name="RefSeq"/>
        </authorList>
    </citation>
    <scope>IDENTIFICATION</scope>
    <source>
        <tissue evidence="6">Kidney</tissue>
    </source>
</reference>
<evidence type="ECO:0000256" key="1">
    <source>
        <dbReference type="ARBA" id="ARBA00004123"/>
    </source>
</evidence>
<evidence type="ECO:0000256" key="2">
    <source>
        <dbReference type="ARBA" id="ARBA00023242"/>
    </source>
</evidence>
<dbReference type="PANTHER" id="PTHR47305">
    <property type="entry name" value="BEN DOMAIN-CONTAINING PROTEIN 2"/>
    <property type="match status" value="1"/>
</dbReference>
<comment type="subcellular location">
    <subcellularLocation>
        <location evidence="1">Nucleus</location>
    </subcellularLocation>
</comment>
<keyword evidence="2" id="KW-0539">Nucleus</keyword>
<gene>
    <name evidence="6" type="primary">Bend2</name>
</gene>
<feature type="compositionally biased region" description="Acidic residues" evidence="3">
    <location>
        <begin position="701"/>
        <end position="712"/>
    </location>
</feature>
<dbReference type="AlphaFoldDB" id="A0A1S3GH62"/>
<feature type="domain" description="BEN" evidence="4">
    <location>
        <begin position="784"/>
        <end position="854"/>
    </location>
</feature>
<feature type="region of interest" description="Disordered" evidence="3">
    <location>
        <begin position="685"/>
        <end position="712"/>
    </location>
</feature>
<evidence type="ECO:0000256" key="3">
    <source>
        <dbReference type="SAM" id="MobiDB-lite"/>
    </source>
</evidence>
<evidence type="ECO:0000313" key="5">
    <source>
        <dbReference type="Proteomes" id="UP000081671"/>
    </source>
</evidence>
<dbReference type="GeneID" id="105997635"/>
<dbReference type="InterPro" id="IPR018379">
    <property type="entry name" value="BEN_domain"/>
</dbReference>
<dbReference type="KEGG" id="dord:105997635"/>
<dbReference type="SMART" id="SM01025">
    <property type="entry name" value="BEN"/>
    <property type="match status" value="1"/>
</dbReference>
<dbReference type="GO" id="GO:0005634">
    <property type="term" value="C:nucleus"/>
    <property type="evidence" value="ECO:0007669"/>
    <property type="project" value="UniProtKB-SubCell"/>
</dbReference>
<proteinExistence type="predicted"/>
<dbReference type="Proteomes" id="UP000081671">
    <property type="component" value="Unplaced"/>
</dbReference>
<dbReference type="CTD" id="139105"/>
<evidence type="ECO:0000259" key="4">
    <source>
        <dbReference type="SMART" id="SM01025"/>
    </source>
</evidence>
<protein>
    <submittedName>
        <fullName evidence="6">BEN domain-containing protein 2</fullName>
    </submittedName>
</protein>
<dbReference type="GO" id="GO:0003677">
    <property type="term" value="F:DNA binding"/>
    <property type="evidence" value="ECO:0007669"/>
    <property type="project" value="InterPro"/>
</dbReference>
<dbReference type="RefSeq" id="XP_012887564.1">
    <property type="nucleotide sequence ID" value="XM_013032110.1"/>
</dbReference>